<keyword evidence="7" id="KW-1185">Reference proteome</keyword>
<evidence type="ECO:0000259" key="5">
    <source>
        <dbReference type="PROSITE" id="PS50893"/>
    </source>
</evidence>
<protein>
    <submittedName>
        <fullName evidence="6">Biotin transport system ATP-binding protein</fullName>
    </submittedName>
</protein>
<dbReference type="InterPro" id="IPR003439">
    <property type="entry name" value="ABC_transporter-like_ATP-bd"/>
</dbReference>
<proteinExistence type="inferred from homology"/>
<comment type="similarity">
    <text evidence="1">Belongs to the ABC transporter superfamily.</text>
</comment>
<dbReference type="InterPro" id="IPR003593">
    <property type="entry name" value="AAA+_ATPase"/>
</dbReference>
<dbReference type="GO" id="GO:0016887">
    <property type="term" value="F:ATP hydrolysis activity"/>
    <property type="evidence" value="ECO:0007669"/>
    <property type="project" value="InterPro"/>
</dbReference>
<keyword evidence="2" id="KW-0813">Transport</keyword>
<evidence type="ECO:0000256" key="3">
    <source>
        <dbReference type="ARBA" id="ARBA00022741"/>
    </source>
</evidence>
<dbReference type="GO" id="GO:0005524">
    <property type="term" value="F:ATP binding"/>
    <property type="evidence" value="ECO:0007669"/>
    <property type="project" value="UniProtKB-KW"/>
</dbReference>
<dbReference type="STRING" id="1077947.SAMN05216227_1005129"/>
<dbReference type="InterPro" id="IPR050095">
    <property type="entry name" value="ECF_ABC_transporter_ATP-bd"/>
</dbReference>
<dbReference type="Gene3D" id="3.40.50.300">
    <property type="entry name" value="P-loop containing nucleotide triphosphate hydrolases"/>
    <property type="match status" value="1"/>
</dbReference>
<dbReference type="Proteomes" id="UP000183002">
    <property type="component" value="Unassembled WGS sequence"/>
</dbReference>
<dbReference type="PANTHER" id="PTHR43553:SF24">
    <property type="entry name" value="ENERGY-COUPLING FACTOR TRANSPORTER ATP-BINDING PROTEIN ECFA1"/>
    <property type="match status" value="1"/>
</dbReference>
<organism evidence="6 7">
    <name type="scientific">Pseudorhodobacter antarcticus</name>
    <dbReference type="NCBI Taxonomy" id="1077947"/>
    <lineage>
        <taxon>Bacteria</taxon>
        <taxon>Pseudomonadati</taxon>
        <taxon>Pseudomonadota</taxon>
        <taxon>Alphaproteobacteria</taxon>
        <taxon>Rhodobacterales</taxon>
        <taxon>Paracoccaceae</taxon>
        <taxon>Pseudorhodobacter</taxon>
    </lineage>
</organism>
<evidence type="ECO:0000256" key="2">
    <source>
        <dbReference type="ARBA" id="ARBA00022448"/>
    </source>
</evidence>
<dbReference type="Pfam" id="PF00005">
    <property type="entry name" value="ABC_tran"/>
    <property type="match status" value="1"/>
</dbReference>
<dbReference type="InterPro" id="IPR015856">
    <property type="entry name" value="ABC_transpr_CbiO/EcfA_su"/>
</dbReference>
<dbReference type="GO" id="GO:0043190">
    <property type="term" value="C:ATP-binding cassette (ABC) transporter complex"/>
    <property type="evidence" value="ECO:0007669"/>
    <property type="project" value="TreeGrafter"/>
</dbReference>
<dbReference type="InterPro" id="IPR027417">
    <property type="entry name" value="P-loop_NTPase"/>
</dbReference>
<evidence type="ECO:0000256" key="1">
    <source>
        <dbReference type="ARBA" id="ARBA00005417"/>
    </source>
</evidence>
<accession>A0A1H8CS92</accession>
<sequence>MAPKLAHTPPIPAITLENAGYSVAGRAILADLTLTLTEARIGIVGRNGSGKTSLLRLLSGLVPPTTGAVRVDGLDPARDRKAMLHRLGILFQNPDHQIIFPTVAEELAFGLHQQGQTKAAASAAVRALLAQHGRSHWHDRPVSALSQGQRHFLCLLSVLAMAPQTILLDEPFAGLDLPTQIRLTRALAALPQRLILITHDPVALAGYDRVIWLDGGRLRADGAAGAVLTTFTAAMDTLGAADADTDLPD</sequence>
<evidence type="ECO:0000313" key="6">
    <source>
        <dbReference type="EMBL" id="SEM98111.1"/>
    </source>
</evidence>
<dbReference type="CDD" id="cd03225">
    <property type="entry name" value="ABC_cobalt_CbiO_domain1"/>
    <property type="match status" value="1"/>
</dbReference>
<dbReference type="GO" id="GO:0042626">
    <property type="term" value="F:ATPase-coupled transmembrane transporter activity"/>
    <property type="evidence" value="ECO:0007669"/>
    <property type="project" value="TreeGrafter"/>
</dbReference>
<name>A0A1H8CS92_9RHOB</name>
<dbReference type="AlphaFoldDB" id="A0A1H8CS92"/>
<dbReference type="SMART" id="SM00382">
    <property type="entry name" value="AAA"/>
    <property type="match status" value="1"/>
</dbReference>
<gene>
    <name evidence="6" type="ORF">SAMN05216227_1005129</name>
</gene>
<dbReference type="OrthoDB" id="9782163at2"/>
<dbReference type="SUPFAM" id="SSF52540">
    <property type="entry name" value="P-loop containing nucleoside triphosphate hydrolases"/>
    <property type="match status" value="1"/>
</dbReference>
<keyword evidence="4 6" id="KW-0067">ATP-binding</keyword>
<evidence type="ECO:0000256" key="4">
    <source>
        <dbReference type="ARBA" id="ARBA00022840"/>
    </source>
</evidence>
<dbReference type="EMBL" id="FOCO01000005">
    <property type="protein sequence ID" value="SEM98111.1"/>
    <property type="molecule type" value="Genomic_DNA"/>
</dbReference>
<feature type="domain" description="ABC transporter" evidence="5">
    <location>
        <begin position="14"/>
        <end position="240"/>
    </location>
</feature>
<dbReference type="PANTHER" id="PTHR43553">
    <property type="entry name" value="HEAVY METAL TRANSPORTER"/>
    <property type="match status" value="1"/>
</dbReference>
<keyword evidence="3" id="KW-0547">Nucleotide-binding</keyword>
<evidence type="ECO:0000313" key="7">
    <source>
        <dbReference type="Proteomes" id="UP000183002"/>
    </source>
</evidence>
<reference evidence="6 7" key="1">
    <citation type="submission" date="2016-10" db="EMBL/GenBank/DDBJ databases">
        <authorList>
            <person name="de Groot N.N."/>
        </authorList>
    </citation>
    <scope>NUCLEOTIDE SEQUENCE [LARGE SCALE GENOMIC DNA]</scope>
    <source>
        <strain evidence="6 7">CGMCC 1.10836</strain>
    </source>
</reference>
<dbReference type="PROSITE" id="PS50893">
    <property type="entry name" value="ABC_TRANSPORTER_2"/>
    <property type="match status" value="1"/>
</dbReference>